<protein>
    <recommendedName>
        <fullName evidence="3">Phosphoglycerate mutase</fullName>
    </recommendedName>
</protein>
<dbReference type="CDD" id="cd07067">
    <property type="entry name" value="HP_PGM_like"/>
    <property type="match status" value="1"/>
</dbReference>
<dbReference type="GO" id="GO:0016791">
    <property type="term" value="F:phosphatase activity"/>
    <property type="evidence" value="ECO:0007669"/>
    <property type="project" value="TreeGrafter"/>
</dbReference>
<dbReference type="RefSeq" id="XP_016622756.1">
    <property type="nucleotide sequence ID" value="XM_016760906.1"/>
</dbReference>
<dbReference type="Gene3D" id="3.40.50.1240">
    <property type="entry name" value="Phosphoglycerate mutase-like"/>
    <property type="match status" value="1"/>
</dbReference>
<dbReference type="InterPro" id="IPR013078">
    <property type="entry name" value="His_Pase_superF_clade-1"/>
</dbReference>
<evidence type="ECO:0000313" key="2">
    <source>
        <dbReference type="Proteomes" id="UP000053789"/>
    </source>
</evidence>
<dbReference type="VEuPathDB" id="FungiDB:Z519_03154"/>
<dbReference type="InterPro" id="IPR029033">
    <property type="entry name" value="His_PPase_superfam"/>
</dbReference>
<dbReference type="AlphaFoldDB" id="A0A0D2GC73"/>
<dbReference type="PANTHER" id="PTHR48100:SF54">
    <property type="entry name" value="PHOSPHATASE SPAC5H10.03-RELATED"/>
    <property type="match status" value="1"/>
</dbReference>
<dbReference type="HOGENOM" id="CLU_039184_1_0_1"/>
<dbReference type="Proteomes" id="UP000053789">
    <property type="component" value="Unassembled WGS sequence"/>
</dbReference>
<evidence type="ECO:0008006" key="3">
    <source>
        <dbReference type="Google" id="ProtNLM"/>
    </source>
</evidence>
<dbReference type="EMBL" id="KN846983">
    <property type="protein sequence ID" value="KIW96087.1"/>
    <property type="molecule type" value="Genomic_DNA"/>
</dbReference>
<dbReference type="SMART" id="SM00855">
    <property type="entry name" value="PGAM"/>
    <property type="match status" value="1"/>
</dbReference>
<evidence type="ECO:0000313" key="1">
    <source>
        <dbReference type="EMBL" id="KIW96087.1"/>
    </source>
</evidence>
<name>A0A0D2GC73_CLAB1</name>
<dbReference type="GeneID" id="27696082"/>
<organism evidence="1 2">
    <name type="scientific">Cladophialophora bantiana (strain ATCC 10958 / CBS 173.52 / CDC B-1940 / NIH 8579)</name>
    <name type="common">Xylohypha bantiana</name>
    <dbReference type="NCBI Taxonomy" id="1442370"/>
    <lineage>
        <taxon>Eukaryota</taxon>
        <taxon>Fungi</taxon>
        <taxon>Dikarya</taxon>
        <taxon>Ascomycota</taxon>
        <taxon>Pezizomycotina</taxon>
        <taxon>Eurotiomycetes</taxon>
        <taxon>Chaetothyriomycetidae</taxon>
        <taxon>Chaetothyriales</taxon>
        <taxon>Herpotrichiellaceae</taxon>
        <taxon>Cladophialophora</taxon>
    </lineage>
</organism>
<sequence>MSIQPKIHLIRHAQGFHNLGSEFHSLPDPRLTPLGESQCATLQELHWSPERQQSLSLITASPLSRTLHTALLTFMPALTSSPKCKPTILAIPDAQETSDYPCDTGSDVDVLRDFCTDQNWPVDLSLVTKSWNIKTLDNRYSPASEAIKTRARDCRRLLRQKARELAESGDDNVEIVLVTHGGYLHYLTDDWEDAAKLSGTGWENTEYRTYHFEHSFSDDSDEEAFLIETMESRNRRGLEHPMLGHDKQQELFQKMMQGWEDQGLQNPSKLSHTAVDDEIIEEQESYGQAPADAERHVMMAADEIQPQPASVQVVA</sequence>
<dbReference type="SUPFAM" id="SSF53254">
    <property type="entry name" value="Phosphoglycerate mutase-like"/>
    <property type="match status" value="1"/>
</dbReference>
<dbReference type="GO" id="GO:0005737">
    <property type="term" value="C:cytoplasm"/>
    <property type="evidence" value="ECO:0007669"/>
    <property type="project" value="TreeGrafter"/>
</dbReference>
<dbReference type="OrthoDB" id="496981at2759"/>
<reference evidence="1" key="1">
    <citation type="submission" date="2015-01" db="EMBL/GenBank/DDBJ databases">
        <title>The Genome Sequence of Cladophialophora bantiana CBS 173.52.</title>
        <authorList>
            <consortium name="The Broad Institute Genomics Platform"/>
            <person name="Cuomo C."/>
            <person name="de Hoog S."/>
            <person name="Gorbushina A."/>
            <person name="Stielow B."/>
            <person name="Teixiera M."/>
            <person name="Abouelleil A."/>
            <person name="Chapman S.B."/>
            <person name="Priest M."/>
            <person name="Young S.K."/>
            <person name="Wortman J."/>
            <person name="Nusbaum C."/>
            <person name="Birren B."/>
        </authorList>
    </citation>
    <scope>NUCLEOTIDE SEQUENCE [LARGE SCALE GENOMIC DNA]</scope>
    <source>
        <strain evidence="1">CBS 173.52</strain>
    </source>
</reference>
<accession>A0A0D2GC73</accession>
<dbReference type="InterPro" id="IPR050275">
    <property type="entry name" value="PGM_Phosphatase"/>
</dbReference>
<dbReference type="Pfam" id="PF00300">
    <property type="entry name" value="His_Phos_1"/>
    <property type="match status" value="1"/>
</dbReference>
<gene>
    <name evidence="1" type="ORF">Z519_03154</name>
</gene>
<keyword evidence="2" id="KW-1185">Reference proteome</keyword>
<dbReference type="PANTHER" id="PTHR48100">
    <property type="entry name" value="BROAD-SPECIFICITY PHOSPHATASE YOR283W-RELATED"/>
    <property type="match status" value="1"/>
</dbReference>
<proteinExistence type="predicted"/>